<dbReference type="FunFam" id="3.40.50.20:FF:000010">
    <property type="entry name" value="Propionyl-CoA carboxylase subunit alpha"/>
    <property type="match status" value="1"/>
</dbReference>
<dbReference type="SUPFAM" id="SSF89000">
    <property type="entry name" value="post-HMGL domain-like"/>
    <property type="match status" value="1"/>
</dbReference>
<dbReference type="EC" id="6.4.1.1" evidence="3 11"/>
<dbReference type="GO" id="GO:0004736">
    <property type="term" value="F:pyruvate carboxylase activity"/>
    <property type="evidence" value="ECO:0007669"/>
    <property type="project" value="UniProtKB-EC"/>
</dbReference>
<dbReference type="Gene3D" id="3.30.470.20">
    <property type="entry name" value="ATP-grasp fold, B domain"/>
    <property type="match status" value="1"/>
</dbReference>
<feature type="binding site" evidence="13">
    <location>
        <position position="237"/>
    </location>
    <ligand>
        <name>ATP</name>
        <dbReference type="ChEBI" id="CHEBI:30616"/>
    </ligand>
</feature>
<dbReference type="PROSITE" id="PS50975">
    <property type="entry name" value="ATP_GRASP"/>
    <property type="match status" value="1"/>
</dbReference>
<dbReference type="InterPro" id="IPR005479">
    <property type="entry name" value="CPAse_ATP-bd"/>
</dbReference>
<dbReference type="SUPFAM" id="SSF51246">
    <property type="entry name" value="Rudiment single hybrid motif"/>
    <property type="match status" value="1"/>
</dbReference>
<dbReference type="OrthoDB" id="9807469at2"/>
<keyword evidence="7 11" id="KW-0547">Nucleotide-binding</keyword>
<feature type="binding site" evidence="13">
    <location>
        <position position="615"/>
    </location>
    <ligand>
        <name>substrate</name>
    </ligand>
</feature>
<dbReference type="Gene3D" id="3.20.20.70">
    <property type="entry name" value="Aldolase class I"/>
    <property type="match status" value="1"/>
</dbReference>
<evidence type="ECO:0000259" key="18">
    <source>
        <dbReference type="PROSITE" id="PS50979"/>
    </source>
</evidence>
<evidence type="ECO:0000256" key="6">
    <source>
        <dbReference type="ARBA" id="ARBA00022723"/>
    </source>
</evidence>
<dbReference type="FunFam" id="3.20.20.70:FF:000033">
    <property type="entry name" value="Pyruvate carboxylase"/>
    <property type="match status" value="1"/>
</dbReference>
<dbReference type="SUPFAM" id="SSF56059">
    <property type="entry name" value="Glutathione synthetase ATP-binding domain-like"/>
    <property type="match status" value="1"/>
</dbReference>
<reference evidence="20 21" key="1">
    <citation type="submission" date="2019-08" db="EMBL/GenBank/DDBJ databases">
        <title>Deep-cultivation of Planctomycetes and their phenomic and genomic characterization uncovers novel biology.</title>
        <authorList>
            <person name="Wiegand S."/>
            <person name="Jogler M."/>
            <person name="Boedeker C."/>
            <person name="Pinto D."/>
            <person name="Vollmers J."/>
            <person name="Rivas-Marin E."/>
            <person name="Kohn T."/>
            <person name="Peeters S.H."/>
            <person name="Heuer A."/>
            <person name="Rast P."/>
            <person name="Oberbeckmann S."/>
            <person name="Bunk B."/>
            <person name="Jeske O."/>
            <person name="Meyerdierks A."/>
            <person name="Storesund J.E."/>
            <person name="Kallscheuer N."/>
            <person name="Luecker S."/>
            <person name="Lage O.M."/>
            <person name="Pohl T."/>
            <person name="Merkel B.J."/>
            <person name="Hornburger P."/>
            <person name="Mueller R.-W."/>
            <person name="Bruemmer F."/>
            <person name="Labrenz M."/>
            <person name="Spormann A.M."/>
            <person name="Op den Camp H."/>
            <person name="Overmann J."/>
            <person name="Amann R."/>
            <person name="Jetten M.S.M."/>
            <person name="Mascher T."/>
            <person name="Medema M.H."/>
            <person name="Devos D.P."/>
            <person name="Kaster A.-K."/>
            <person name="Ovreas L."/>
            <person name="Rohde M."/>
            <person name="Galperin M.Y."/>
            <person name="Jogler C."/>
        </authorList>
    </citation>
    <scope>NUCLEOTIDE SEQUENCE [LARGE SCALE GENOMIC DNA]</scope>
    <source>
        <strain evidence="20 21">OJF2</strain>
    </source>
</reference>
<feature type="binding site" evidence="13">
    <location>
        <position position="876"/>
    </location>
    <ligand>
        <name>substrate</name>
    </ligand>
</feature>
<dbReference type="InterPro" id="IPR005482">
    <property type="entry name" value="Biotin_COase_C"/>
</dbReference>
<evidence type="ECO:0000256" key="4">
    <source>
        <dbReference type="ARBA" id="ARBA00022432"/>
    </source>
</evidence>
<gene>
    <name evidence="20" type="primary">cfiB</name>
    <name evidence="20" type="ORF">OJF2_72110</name>
</gene>
<dbReference type="Pfam" id="PF00682">
    <property type="entry name" value="HMGL-like"/>
    <property type="match status" value="1"/>
</dbReference>
<dbReference type="PANTHER" id="PTHR43778:SF2">
    <property type="entry name" value="PYRUVATE CARBOXYLASE, MITOCHONDRIAL"/>
    <property type="match status" value="1"/>
</dbReference>
<evidence type="ECO:0000256" key="11">
    <source>
        <dbReference type="PIRNR" id="PIRNR001594"/>
    </source>
</evidence>
<dbReference type="RefSeq" id="WP_148598035.1">
    <property type="nucleotide sequence ID" value="NZ_CP042997.1"/>
</dbReference>
<dbReference type="PIRSF" id="PIRSF001594">
    <property type="entry name" value="Pyruv_carbox"/>
    <property type="match status" value="1"/>
</dbReference>
<keyword evidence="21" id="KW-1185">Reference proteome</keyword>
<dbReference type="InterPro" id="IPR013785">
    <property type="entry name" value="Aldolase_TIM"/>
</dbReference>
<dbReference type="Proteomes" id="UP000324233">
    <property type="component" value="Chromosome"/>
</dbReference>
<feature type="active site" evidence="12">
    <location>
        <position position="295"/>
    </location>
</feature>
<dbReference type="SUPFAM" id="SSF51230">
    <property type="entry name" value="Single hybrid motif"/>
    <property type="match status" value="1"/>
</dbReference>
<dbReference type="PROSITE" id="PS50991">
    <property type="entry name" value="PYR_CT"/>
    <property type="match status" value="1"/>
</dbReference>
<dbReference type="NCBIfam" id="NF009554">
    <property type="entry name" value="PRK12999.1"/>
    <property type="match status" value="1"/>
</dbReference>
<keyword evidence="10" id="KW-0511">Multifunctional enzyme</keyword>
<dbReference type="InterPro" id="IPR000891">
    <property type="entry name" value="PYR_CT"/>
</dbReference>
<feature type="domain" description="Pyruvate carboxyltransferase" evidence="19">
    <location>
        <begin position="534"/>
        <end position="802"/>
    </location>
</feature>
<dbReference type="InterPro" id="IPR016185">
    <property type="entry name" value="PreATP-grasp_dom_sf"/>
</dbReference>
<evidence type="ECO:0000259" key="19">
    <source>
        <dbReference type="PROSITE" id="PS50991"/>
    </source>
</evidence>
<dbReference type="PROSITE" id="PS50968">
    <property type="entry name" value="BIOTINYL_LIPOYL"/>
    <property type="match status" value="1"/>
</dbReference>
<feature type="domain" description="Lipoyl-binding" evidence="16">
    <location>
        <begin position="1071"/>
        <end position="1146"/>
    </location>
</feature>
<feature type="domain" description="ATP-grasp" evidence="17">
    <location>
        <begin position="123"/>
        <end position="320"/>
    </location>
</feature>
<feature type="binding site" evidence="14">
    <location>
        <position position="543"/>
    </location>
    <ligand>
        <name>Mn(2+)</name>
        <dbReference type="ChEBI" id="CHEBI:29035"/>
    </ligand>
</feature>
<evidence type="ECO:0000256" key="13">
    <source>
        <dbReference type="PIRSR" id="PIRSR001594-2"/>
    </source>
</evidence>
<dbReference type="GO" id="GO:0006094">
    <property type="term" value="P:gluconeogenesis"/>
    <property type="evidence" value="ECO:0007669"/>
    <property type="project" value="UniProtKB-UniPathway"/>
</dbReference>
<dbReference type="PROSITE" id="PS00188">
    <property type="entry name" value="BIOTIN"/>
    <property type="match status" value="1"/>
</dbReference>
<keyword evidence="4" id="KW-0312">Gluconeogenesis</keyword>
<dbReference type="GO" id="GO:0005737">
    <property type="term" value="C:cytoplasm"/>
    <property type="evidence" value="ECO:0007669"/>
    <property type="project" value="TreeGrafter"/>
</dbReference>
<comment type="cofactor">
    <cofactor evidence="1 11">
        <name>biotin</name>
        <dbReference type="ChEBI" id="CHEBI:57586"/>
    </cofactor>
</comment>
<feature type="domain" description="Biotin carboxylation" evidence="18">
    <location>
        <begin position="3"/>
        <end position="456"/>
    </location>
</feature>
<dbReference type="CDD" id="cd06850">
    <property type="entry name" value="biotinyl_domain"/>
    <property type="match status" value="1"/>
</dbReference>
<feature type="binding site" evidence="13">
    <location>
        <position position="119"/>
    </location>
    <ligand>
        <name>ATP</name>
        <dbReference type="ChEBI" id="CHEBI:30616"/>
    </ligand>
</feature>
<dbReference type="PROSITE" id="PS00866">
    <property type="entry name" value="CPSASE_1"/>
    <property type="match status" value="1"/>
</dbReference>
<comment type="function">
    <text evidence="11">Catalyzes a 2-step reaction, involving the ATP-dependent carboxylation of the covalently attached biotin in the first step and the transfer of the carboxyl group to pyruvate in the second.</text>
</comment>
<evidence type="ECO:0000256" key="3">
    <source>
        <dbReference type="ARBA" id="ARBA00013057"/>
    </source>
</evidence>
<keyword evidence="9 11" id="KW-0092">Biotin</keyword>
<evidence type="ECO:0000256" key="5">
    <source>
        <dbReference type="ARBA" id="ARBA00022598"/>
    </source>
</evidence>
<dbReference type="Pfam" id="PF00289">
    <property type="entry name" value="Biotin_carb_N"/>
    <property type="match status" value="1"/>
</dbReference>
<evidence type="ECO:0000256" key="14">
    <source>
        <dbReference type="PIRSR" id="PIRSR001594-3"/>
    </source>
</evidence>
<name>A0A5B9WDM0_9BACT</name>
<dbReference type="Pfam" id="PF02436">
    <property type="entry name" value="PYC_OADA"/>
    <property type="match status" value="1"/>
</dbReference>
<dbReference type="AlphaFoldDB" id="A0A5B9WDM0"/>
<dbReference type="GO" id="GO:0046872">
    <property type="term" value="F:metal ion binding"/>
    <property type="evidence" value="ECO:0007669"/>
    <property type="project" value="UniProtKB-KW"/>
</dbReference>
<evidence type="ECO:0000313" key="20">
    <source>
        <dbReference type="EMBL" id="QEH38607.1"/>
    </source>
</evidence>
<dbReference type="InterPro" id="IPR011764">
    <property type="entry name" value="Biotin_carboxylation_dom"/>
</dbReference>
<feature type="binding site" evidence="14">
    <location>
        <position position="743"/>
    </location>
    <ligand>
        <name>Mn(2+)</name>
        <dbReference type="ChEBI" id="CHEBI:29035"/>
    </ligand>
</feature>
<dbReference type="PROSITE" id="PS00867">
    <property type="entry name" value="CPSASE_2"/>
    <property type="match status" value="1"/>
</dbReference>
<dbReference type="InterPro" id="IPR000089">
    <property type="entry name" value="Biotin_lipoyl"/>
</dbReference>
<dbReference type="EMBL" id="CP042997">
    <property type="protein sequence ID" value="QEH38607.1"/>
    <property type="molecule type" value="Genomic_DNA"/>
</dbReference>
<dbReference type="InterPro" id="IPR055268">
    <property type="entry name" value="PCB-like"/>
</dbReference>
<comment type="pathway">
    <text evidence="2">Carbohydrate biosynthesis; gluconeogenesis.</text>
</comment>
<dbReference type="Pfam" id="PF00364">
    <property type="entry name" value="Biotin_lipoyl"/>
    <property type="match status" value="1"/>
</dbReference>
<dbReference type="Gene3D" id="2.40.50.100">
    <property type="match status" value="1"/>
</dbReference>
<sequence>MTAFRKLMVANRGEIAIRVFRSAHELGIRTVAIYSHEDRFALHRLKADEAYQVGKPGEPIRSYLDIEGIVSLAQEKQVDAIHPGYGFLSENATFARACAKAGIVFIGPPPEILDLLGDKVAARELAQEAGVPILSGSEPVEPGESAHAAAERLGYPVIVKASMGGGGRGMRVVESAEGLDEAVGQARREAGMAFGCPDVFLEKFIRKAKHIEVQLLGDKHGHLVHLYERDCSIQRRHQKVIEIAPASNLEPFLRDGICQAALAIGRKVNYENAGTVEFLVDDEAATFAFIEVNPRLQVEHTVTEIVTGIDIVKSQVLIAQGSELTDEEIGIDGQESIHTTGYAIQCRITSEDPTNNFTPDYGRITHYRSSGGPGLRLDGGSTTSGAIITPFYDSLLVKLSTSGRRFKDAALRMERALQEYRIRGVKTNIPFLLNVITHPTFLDGRCTTRFIDQTPELFQFAQRQDRATKLLTYAAEVTVNGFPGVKRTEELAGLREPEPPSYDHVAKVADGSRQRFKELGAEGFARWVREQAPLLVTDTTFRDAHQSLLATRLRTRDMLRVADAYAHLAPGLFSLEMWGGATFDTAMRFLKEDPWDRLSQLRERIPNILFQMLIRGSNAVGYTSYPDNVVEAFVREAAAAGIDVFRVFDSLNWVPNMERTIEAVRESGAICEAAICYTGDILNPARPKYNLRYYVDMAKELEKRGANIIAIKDMAGLCKPHAAEKLVEALRGEVGLPIHFHTHDIGGAQAASVLKGAAVGLDVADGAMASMSGLTSQPSLSAIVESLRFTERDTGVDHEALIALSRYWEAVRDLYAPFESGPRAPAADLYDLEMPGGQYTNLFQQARSLGLAPRWQEVCKAYSEVNRLFGDIVKVTPSSKVVGDMALFLVANNLTTEDTLDPSRELAFPDSVVELFQGRLGQPPGGFPAEIAERVLKGREATTDRPGAGLPPADLAAAGEKASALLGRPATDRDTLSYVLYPRVFPDLAAHERMYSDTSILPTPLFFYGPEPGQEIKVEIEEGKTLIVKLLAVGEPHTDGKRTVFFELNGQPREVEVVDRSLASAVRETPKADPADPNQIGAPLPGLIVGVAVSPGDPVRKGQKLLSIEAMKMETTLYAERPGRVAEVPASVGLQVKAGDLLLKLADA</sequence>
<accession>A0A5B9WDM0</accession>
<dbReference type="InterPro" id="IPR011053">
    <property type="entry name" value="Single_hybrid_motif"/>
</dbReference>
<dbReference type="InterPro" id="IPR005481">
    <property type="entry name" value="BC-like_N"/>
</dbReference>
<evidence type="ECO:0000256" key="8">
    <source>
        <dbReference type="ARBA" id="ARBA00022840"/>
    </source>
</evidence>
<dbReference type="InterPro" id="IPR011761">
    <property type="entry name" value="ATP-grasp"/>
</dbReference>
<feature type="binding site" evidence="14">
    <location>
        <position position="741"/>
    </location>
    <ligand>
        <name>Mn(2+)</name>
        <dbReference type="ChEBI" id="CHEBI:29035"/>
    </ligand>
</feature>
<dbReference type="PROSITE" id="PS50979">
    <property type="entry name" value="BC"/>
    <property type="match status" value="1"/>
</dbReference>
<evidence type="ECO:0000256" key="15">
    <source>
        <dbReference type="PIRSR" id="PIRSR001594-4"/>
    </source>
</evidence>
<dbReference type="SUPFAM" id="SSF51569">
    <property type="entry name" value="Aldolase"/>
    <property type="match status" value="1"/>
</dbReference>
<dbReference type="SUPFAM" id="SSF52440">
    <property type="entry name" value="PreATP-grasp domain"/>
    <property type="match status" value="1"/>
</dbReference>
<dbReference type="Pfam" id="PF02785">
    <property type="entry name" value="Biotin_carb_C"/>
    <property type="match status" value="1"/>
</dbReference>
<dbReference type="FunFam" id="3.30.1490.20:FF:000003">
    <property type="entry name" value="acetyl-CoA carboxylase isoform X1"/>
    <property type="match status" value="1"/>
</dbReference>
<dbReference type="NCBIfam" id="TIGR01235">
    <property type="entry name" value="pyruv_carbox"/>
    <property type="match status" value="1"/>
</dbReference>
<dbReference type="SMART" id="SM00878">
    <property type="entry name" value="Biotin_carb_C"/>
    <property type="match status" value="1"/>
</dbReference>
<protein>
    <recommendedName>
        <fullName evidence="3 11">Pyruvate carboxylase</fullName>
        <ecNumber evidence="3 11">6.4.1.1</ecNumber>
    </recommendedName>
</protein>
<feature type="modified residue" description="N6-biotinyllysine" evidence="15">
    <location>
        <position position="1112"/>
    </location>
</feature>
<feature type="binding site" description="via carbamate group" evidence="14">
    <location>
        <position position="712"/>
    </location>
    <ligand>
        <name>Mn(2+)</name>
        <dbReference type="ChEBI" id="CHEBI:29035"/>
    </ligand>
</feature>
<evidence type="ECO:0000256" key="9">
    <source>
        <dbReference type="ARBA" id="ARBA00023267"/>
    </source>
</evidence>
<feature type="binding site" evidence="13">
    <location>
        <position position="202"/>
    </location>
    <ligand>
        <name>ATP</name>
        <dbReference type="ChEBI" id="CHEBI:30616"/>
    </ligand>
</feature>
<keyword evidence="5 11" id="KW-0436">Ligase</keyword>
<comment type="catalytic activity">
    <reaction evidence="11">
        <text>hydrogencarbonate + pyruvate + ATP = oxaloacetate + ADP + phosphate + H(+)</text>
        <dbReference type="Rhea" id="RHEA:20844"/>
        <dbReference type="ChEBI" id="CHEBI:15361"/>
        <dbReference type="ChEBI" id="CHEBI:15378"/>
        <dbReference type="ChEBI" id="CHEBI:16452"/>
        <dbReference type="ChEBI" id="CHEBI:17544"/>
        <dbReference type="ChEBI" id="CHEBI:30616"/>
        <dbReference type="ChEBI" id="CHEBI:43474"/>
        <dbReference type="ChEBI" id="CHEBI:456216"/>
        <dbReference type="EC" id="6.4.1.1"/>
    </reaction>
</comment>
<evidence type="ECO:0000256" key="10">
    <source>
        <dbReference type="ARBA" id="ARBA00023268"/>
    </source>
</evidence>
<evidence type="ECO:0000256" key="2">
    <source>
        <dbReference type="ARBA" id="ARBA00004742"/>
    </source>
</evidence>
<dbReference type="GO" id="GO:0005524">
    <property type="term" value="F:ATP binding"/>
    <property type="evidence" value="ECO:0007669"/>
    <property type="project" value="UniProtKB-UniRule"/>
</dbReference>
<dbReference type="InterPro" id="IPR005930">
    <property type="entry name" value="Pyruv_COase"/>
</dbReference>
<dbReference type="CDD" id="cd07937">
    <property type="entry name" value="DRE_TIM_PC_TC_5S"/>
    <property type="match status" value="1"/>
</dbReference>
<evidence type="ECO:0000313" key="21">
    <source>
        <dbReference type="Proteomes" id="UP000324233"/>
    </source>
</evidence>
<dbReference type="InterPro" id="IPR001882">
    <property type="entry name" value="Biotin_BS"/>
</dbReference>
<evidence type="ECO:0000256" key="12">
    <source>
        <dbReference type="PIRSR" id="PIRSR001594-1"/>
    </source>
</evidence>
<feature type="modified residue" description="N6-carboxylysine" evidence="15">
    <location>
        <position position="712"/>
    </location>
</feature>
<dbReference type="UniPathway" id="UPA00138"/>
<keyword evidence="6 14" id="KW-0479">Metal-binding</keyword>
<proteinExistence type="predicted"/>
<keyword evidence="8 11" id="KW-0067">ATP-binding</keyword>
<evidence type="ECO:0000256" key="1">
    <source>
        <dbReference type="ARBA" id="ARBA00001953"/>
    </source>
</evidence>
<dbReference type="InterPro" id="IPR011054">
    <property type="entry name" value="Rudment_hybrid_motif"/>
</dbReference>
<dbReference type="KEGG" id="agv:OJF2_72110"/>
<evidence type="ECO:0000256" key="7">
    <source>
        <dbReference type="ARBA" id="ARBA00022741"/>
    </source>
</evidence>
<evidence type="ECO:0000259" key="17">
    <source>
        <dbReference type="PROSITE" id="PS50975"/>
    </source>
</evidence>
<dbReference type="InterPro" id="IPR003379">
    <property type="entry name" value="Carboxylase_cons_dom"/>
</dbReference>
<organism evidence="20 21">
    <name type="scientific">Aquisphaera giovannonii</name>
    <dbReference type="NCBI Taxonomy" id="406548"/>
    <lineage>
        <taxon>Bacteria</taxon>
        <taxon>Pseudomonadati</taxon>
        <taxon>Planctomycetota</taxon>
        <taxon>Planctomycetia</taxon>
        <taxon>Isosphaerales</taxon>
        <taxon>Isosphaeraceae</taxon>
        <taxon>Aquisphaera</taxon>
    </lineage>
</organism>
<evidence type="ECO:0000259" key="16">
    <source>
        <dbReference type="PROSITE" id="PS50968"/>
    </source>
</evidence>
<dbReference type="Gene3D" id="3.10.600.10">
    <property type="entry name" value="pyruvate carboxylase f1077a mutant domain"/>
    <property type="match status" value="1"/>
</dbReference>
<dbReference type="Pfam" id="PF02786">
    <property type="entry name" value="CPSase_L_D2"/>
    <property type="match status" value="1"/>
</dbReference>
<dbReference type="PANTHER" id="PTHR43778">
    <property type="entry name" value="PYRUVATE CARBOXYLASE"/>
    <property type="match status" value="1"/>
</dbReference>
<dbReference type="NCBIfam" id="NF006761">
    <property type="entry name" value="PRK09282.1"/>
    <property type="match status" value="1"/>
</dbReference>